<dbReference type="PANTHER" id="PTHR30386:SF19">
    <property type="entry name" value="MULTIDRUG EXPORT PROTEIN EMRA-RELATED"/>
    <property type="match status" value="1"/>
</dbReference>
<organism evidence="6 7">
    <name type="scientific">Legionella steelei</name>
    <dbReference type="NCBI Taxonomy" id="947033"/>
    <lineage>
        <taxon>Bacteria</taxon>
        <taxon>Pseudomonadati</taxon>
        <taxon>Pseudomonadota</taxon>
        <taxon>Gammaproteobacteria</taxon>
        <taxon>Legionellales</taxon>
        <taxon>Legionellaceae</taxon>
        <taxon>Legionella</taxon>
    </lineage>
</organism>
<evidence type="ECO:0000259" key="4">
    <source>
        <dbReference type="Pfam" id="PF25885"/>
    </source>
</evidence>
<dbReference type="Pfam" id="PF25885">
    <property type="entry name" value="HH_EMRA"/>
    <property type="match status" value="1"/>
</dbReference>
<evidence type="ECO:0000256" key="3">
    <source>
        <dbReference type="SAM" id="Phobius"/>
    </source>
</evidence>
<dbReference type="InterPro" id="IPR058792">
    <property type="entry name" value="Beta-barrel_RND_2"/>
</dbReference>
<proteinExistence type="predicted"/>
<accession>A0A0W0ZMP0</accession>
<dbReference type="Gene3D" id="2.40.30.170">
    <property type="match status" value="1"/>
</dbReference>
<reference evidence="6 7" key="1">
    <citation type="submission" date="2015-11" db="EMBL/GenBank/DDBJ databases">
        <title>Genomic analysis of 38 Legionella species identifies large and diverse effector repertoires.</title>
        <authorList>
            <person name="Burstein D."/>
            <person name="Amaro F."/>
            <person name="Zusman T."/>
            <person name="Lifshitz Z."/>
            <person name="Cohen O."/>
            <person name="Gilbert J.A."/>
            <person name="Pupko T."/>
            <person name="Shuman H.A."/>
            <person name="Segal G."/>
        </authorList>
    </citation>
    <scope>NUCLEOTIDE SEQUENCE [LARGE SCALE GENOMIC DNA]</scope>
    <source>
        <strain evidence="6 7">IMVS3376</strain>
    </source>
</reference>
<dbReference type="PANTHER" id="PTHR30386">
    <property type="entry name" value="MEMBRANE FUSION SUBUNIT OF EMRAB-TOLC MULTIDRUG EFFLUX PUMP"/>
    <property type="match status" value="1"/>
</dbReference>
<feature type="region of interest" description="Disordered" evidence="2">
    <location>
        <begin position="1"/>
        <end position="20"/>
    </location>
</feature>
<gene>
    <name evidence="6" type="primary">emrA_1</name>
    <name evidence="6" type="ORF">Lste_0773</name>
</gene>
<sequence length="403" mass="45030">MTEKNETEAKSQKNGGPSPETLHKRKTAMLILGGIFLFVAVLWFLYWLIWGRFERYTDDAYVSGNMVQLMPQIPGTVIEIKTDDTQLVKEGQVIIKLDPTDYAVALQRAKADLAQTVRQVRQYFENAAESKQNVIVNKANLVKAQLDFKRREGLSGNRAVSREEMQHYKTALEAAQATYDLSLHQLDAALAIVENSHLYTHPLVEAAKANLKTAYLNFQRTTIAAPVTGFIAKRNVHPGQQVSMSSAMLAIVPLDDTWVDANYKESELDDIRIGQPVTLSADAYPGMTYHGKVVGLNAGTGAAFSLLPPQNATGNWIKIVQRLPVRISLNPDELEKIPLQLGLSMRVTIDVSNLDGYRMPQTAEPKFNYQTRIFEQQLAEVESLINEILHANSSDMYLPRTKA</sequence>
<comment type="caution">
    <text evidence="6">The sequence shown here is derived from an EMBL/GenBank/DDBJ whole genome shotgun (WGS) entry which is preliminary data.</text>
</comment>
<evidence type="ECO:0000256" key="2">
    <source>
        <dbReference type="SAM" id="MobiDB-lite"/>
    </source>
</evidence>
<protein>
    <submittedName>
        <fullName evidence="6">Multidrug efflux system</fullName>
    </submittedName>
</protein>
<comment type="subcellular location">
    <subcellularLocation>
        <location evidence="1">Cell envelope</location>
    </subcellularLocation>
</comment>
<keyword evidence="3" id="KW-0472">Membrane</keyword>
<dbReference type="GO" id="GO:0055085">
    <property type="term" value="P:transmembrane transport"/>
    <property type="evidence" value="ECO:0007669"/>
    <property type="project" value="InterPro"/>
</dbReference>
<dbReference type="Gene3D" id="2.40.50.100">
    <property type="match status" value="1"/>
</dbReference>
<dbReference type="OrthoDB" id="9811754at2"/>
<feature type="transmembrane region" description="Helical" evidence="3">
    <location>
        <begin position="28"/>
        <end position="50"/>
    </location>
</feature>
<feature type="domain" description="CusB-like beta-barrel" evidence="5">
    <location>
        <begin position="258"/>
        <end position="294"/>
    </location>
</feature>
<dbReference type="InterPro" id="IPR058633">
    <property type="entry name" value="EmrA/FarA_HH"/>
</dbReference>
<evidence type="ECO:0000259" key="5">
    <source>
        <dbReference type="Pfam" id="PF25954"/>
    </source>
</evidence>
<feature type="compositionally biased region" description="Basic and acidic residues" evidence="2">
    <location>
        <begin position="1"/>
        <end position="11"/>
    </location>
</feature>
<evidence type="ECO:0000313" key="6">
    <source>
        <dbReference type="EMBL" id="KTD70169.1"/>
    </source>
</evidence>
<keyword evidence="7" id="KW-1185">Reference proteome</keyword>
<dbReference type="SUPFAM" id="SSF111369">
    <property type="entry name" value="HlyD-like secretion proteins"/>
    <property type="match status" value="1"/>
</dbReference>
<dbReference type="GO" id="GO:0030313">
    <property type="term" value="C:cell envelope"/>
    <property type="evidence" value="ECO:0007669"/>
    <property type="project" value="UniProtKB-SubCell"/>
</dbReference>
<keyword evidence="3" id="KW-1133">Transmembrane helix</keyword>
<feature type="domain" description="Multidrug export protein EmrA/FarA alpha-helical hairpin" evidence="4">
    <location>
        <begin position="100"/>
        <end position="221"/>
    </location>
</feature>
<dbReference type="PATRIC" id="fig|947033.5.peg.827"/>
<keyword evidence="3" id="KW-0812">Transmembrane</keyword>
<name>A0A0W0ZMP0_9GAMM</name>
<evidence type="ECO:0000256" key="1">
    <source>
        <dbReference type="ARBA" id="ARBA00004196"/>
    </source>
</evidence>
<dbReference type="Proteomes" id="UP000054926">
    <property type="component" value="Unassembled WGS sequence"/>
</dbReference>
<evidence type="ECO:0000313" key="7">
    <source>
        <dbReference type="Proteomes" id="UP000054926"/>
    </source>
</evidence>
<dbReference type="RefSeq" id="WP_058509773.1">
    <property type="nucleotide sequence ID" value="NZ_LNYY01000016.1"/>
</dbReference>
<dbReference type="EMBL" id="LNYY01000016">
    <property type="protein sequence ID" value="KTD70169.1"/>
    <property type="molecule type" value="Genomic_DNA"/>
</dbReference>
<dbReference type="InterPro" id="IPR050739">
    <property type="entry name" value="MFP"/>
</dbReference>
<dbReference type="Pfam" id="PF25954">
    <property type="entry name" value="Beta-barrel_RND_2"/>
    <property type="match status" value="1"/>
</dbReference>
<dbReference type="STRING" id="947033.Lste_0773"/>
<dbReference type="AlphaFoldDB" id="A0A0W0ZMP0"/>